<dbReference type="Pfam" id="PF12833">
    <property type="entry name" value="HTH_18"/>
    <property type="match status" value="1"/>
</dbReference>
<feature type="domain" description="HTH araC/xylS-type" evidence="4">
    <location>
        <begin position="211"/>
        <end position="312"/>
    </location>
</feature>
<proteinExistence type="predicted"/>
<dbReference type="InterPro" id="IPR050204">
    <property type="entry name" value="AraC_XylS_family_regulators"/>
</dbReference>
<dbReference type="PANTHER" id="PTHR46796:SF6">
    <property type="entry name" value="ARAC SUBFAMILY"/>
    <property type="match status" value="1"/>
</dbReference>
<evidence type="ECO:0000313" key="5">
    <source>
        <dbReference type="EMBL" id="TWU04220.1"/>
    </source>
</evidence>
<protein>
    <submittedName>
        <fullName evidence="5">HTH-type transcriptional activator RhaS</fullName>
    </submittedName>
</protein>
<evidence type="ECO:0000256" key="3">
    <source>
        <dbReference type="ARBA" id="ARBA00023163"/>
    </source>
</evidence>
<dbReference type="SUPFAM" id="SSF46689">
    <property type="entry name" value="Homeodomain-like"/>
    <property type="match status" value="2"/>
</dbReference>
<comment type="caution">
    <text evidence="5">The sequence shown here is derived from an EMBL/GenBank/DDBJ whole genome shotgun (WGS) entry which is preliminary data.</text>
</comment>
<keyword evidence="1" id="KW-0805">Transcription regulation</keyword>
<dbReference type="Gene3D" id="1.10.10.60">
    <property type="entry name" value="Homeodomain-like"/>
    <property type="match status" value="1"/>
</dbReference>
<accession>A0A5C6AWV1</accession>
<reference evidence="5 6" key="1">
    <citation type="submission" date="2019-02" db="EMBL/GenBank/DDBJ databases">
        <title>Deep-cultivation of Planctomycetes and their phenomic and genomic characterization uncovers novel biology.</title>
        <authorList>
            <person name="Wiegand S."/>
            <person name="Jogler M."/>
            <person name="Boedeker C."/>
            <person name="Pinto D."/>
            <person name="Vollmers J."/>
            <person name="Rivas-Marin E."/>
            <person name="Kohn T."/>
            <person name="Peeters S.H."/>
            <person name="Heuer A."/>
            <person name="Rast P."/>
            <person name="Oberbeckmann S."/>
            <person name="Bunk B."/>
            <person name="Jeske O."/>
            <person name="Meyerdierks A."/>
            <person name="Storesund J.E."/>
            <person name="Kallscheuer N."/>
            <person name="Luecker S."/>
            <person name="Lage O.M."/>
            <person name="Pohl T."/>
            <person name="Merkel B.J."/>
            <person name="Hornburger P."/>
            <person name="Mueller R.-W."/>
            <person name="Bruemmer F."/>
            <person name="Labrenz M."/>
            <person name="Spormann A.M."/>
            <person name="Op Den Camp H."/>
            <person name="Overmann J."/>
            <person name="Amann R."/>
            <person name="Jetten M.S.M."/>
            <person name="Mascher T."/>
            <person name="Medema M.H."/>
            <person name="Devos D.P."/>
            <person name="Kaster A.-K."/>
            <person name="Ovreas L."/>
            <person name="Rohde M."/>
            <person name="Galperin M.Y."/>
            <person name="Jogler C."/>
        </authorList>
    </citation>
    <scope>NUCLEOTIDE SEQUENCE [LARGE SCALE GENOMIC DNA]</scope>
    <source>
        <strain evidence="5 6">CA54</strain>
    </source>
</reference>
<dbReference type="PANTHER" id="PTHR46796">
    <property type="entry name" value="HTH-TYPE TRANSCRIPTIONAL ACTIVATOR RHAS-RELATED"/>
    <property type="match status" value="1"/>
</dbReference>
<evidence type="ECO:0000256" key="2">
    <source>
        <dbReference type="ARBA" id="ARBA00023125"/>
    </source>
</evidence>
<sequence length="312" mass="34688">MNSAKFFTDFEPYYETIAHVDLRMRVLGMDEPRYSILQTTVGQLGVQWAKEGSGQLSEGATDRSAFGLYMQLNSLPRLLNGMILDPNAIVVLPPGAEFCFSCDHANSWLALRVPTELLTDSGAASHDTLINSVSVVRSCHDLSQKLRTTVLGYLRAINRTQSLSNSTLVSSLFGNEILTIARKVCHQSAGIQLHSENKFSALSQRYADIAKTAAEIIENSLDGSVSVAAISKSLSVSERTLLTAFRSRFEMPPRRFIQSMRLNRARTILRQSTHPETFIQDVAAECGFWDVGRFASRYSELFGELPSQTLRR</sequence>
<evidence type="ECO:0000259" key="4">
    <source>
        <dbReference type="PROSITE" id="PS01124"/>
    </source>
</evidence>
<dbReference type="PROSITE" id="PS01124">
    <property type="entry name" value="HTH_ARAC_FAMILY_2"/>
    <property type="match status" value="1"/>
</dbReference>
<keyword evidence="3" id="KW-0804">Transcription</keyword>
<keyword evidence="2" id="KW-0238">DNA-binding</keyword>
<dbReference type="PROSITE" id="PS00041">
    <property type="entry name" value="HTH_ARAC_FAMILY_1"/>
    <property type="match status" value="1"/>
</dbReference>
<dbReference type="RefSeq" id="WP_146374473.1">
    <property type="nucleotide sequence ID" value="NZ_SJPP01000005.1"/>
</dbReference>
<dbReference type="EMBL" id="SJPP01000005">
    <property type="protein sequence ID" value="TWU04220.1"/>
    <property type="molecule type" value="Genomic_DNA"/>
</dbReference>
<dbReference type="GO" id="GO:0003700">
    <property type="term" value="F:DNA-binding transcription factor activity"/>
    <property type="evidence" value="ECO:0007669"/>
    <property type="project" value="InterPro"/>
</dbReference>
<dbReference type="SMART" id="SM00342">
    <property type="entry name" value="HTH_ARAC"/>
    <property type="match status" value="1"/>
</dbReference>
<dbReference type="GO" id="GO:0043565">
    <property type="term" value="F:sequence-specific DNA binding"/>
    <property type="evidence" value="ECO:0007669"/>
    <property type="project" value="InterPro"/>
</dbReference>
<dbReference type="InterPro" id="IPR018060">
    <property type="entry name" value="HTH_AraC"/>
</dbReference>
<name>A0A5C6AWV1_9PLAN</name>
<dbReference type="OrthoDB" id="6003540at2"/>
<evidence type="ECO:0000256" key="1">
    <source>
        <dbReference type="ARBA" id="ARBA00023015"/>
    </source>
</evidence>
<keyword evidence="6" id="KW-1185">Reference proteome</keyword>
<dbReference type="InterPro" id="IPR018062">
    <property type="entry name" value="HTH_AraC-typ_CS"/>
</dbReference>
<evidence type="ECO:0000313" key="6">
    <source>
        <dbReference type="Proteomes" id="UP000320735"/>
    </source>
</evidence>
<dbReference type="Proteomes" id="UP000320735">
    <property type="component" value="Unassembled WGS sequence"/>
</dbReference>
<dbReference type="AlphaFoldDB" id="A0A5C6AWV1"/>
<gene>
    <name evidence="5" type="primary">rhaS</name>
    <name evidence="5" type="ORF">CA54_61020</name>
</gene>
<dbReference type="InterPro" id="IPR009057">
    <property type="entry name" value="Homeodomain-like_sf"/>
</dbReference>
<organism evidence="5 6">
    <name type="scientific">Symmachiella macrocystis</name>
    <dbReference type="NCBI Taxonomy" id="2527985"/>
    <lineage>
        <taxon>Bacteria</taxon>
        <taxon>Pseudomonadati</taxon>
        <taxon>Planctomycetota</taxon>
        <taxon>Planctomycetia</taxon>
        <taxon>Planctomycetales</taxon>
        <taxon>Planctomycetaceae</taxon>
        <taxon>Symmachiella</taxon>
    </lineage>
</organism>